<sequence length="96" mass="10246">MGGGDKSARCVLPQLSCDEEEQPHEDGAALINQRVEQQQLSIIISRKSCAKFVSGKEDSPITRASASLPSCQHDEGLPAVPYRAGQEAQDPTEGVP</sequence>
<dbReference type="EMBL" id="CADEAL010003998">
    <property type="protein sequence ID" value="CAB1449041.1"/>
    <property type="molecule type" value="Genomic_DNA"/>
</dbReference>
<protein>
    <submittedName>
        <fullName evidence="2">Uncharacterized protein</fullName>
    </submittedName>
</protein>
<name>A0A9N7Z3V3_PLEPL</name>
<evidence type="ECO:0000313" key="3">
    <source>
        <dbReference type="Proteomes" id="UP001153269"/>
    </source>
</evidence>
<gene>
    <name evidence="2" type="ORF">PLEPLA_LOCUS36717</name>
</gene>
<evidence type="ECO:0000313" key="2">
    <source>
        <dbReference type="EMBL" id="CAB1449041.1"/>
    </source>
</evidence>
<feature type="region of interest" description="Disordered" evidence="1">
    <location>
        <begin position="56"/>
        <end position="96"/>
    </location>
</feature>
<organism evidence="2 3">
    <name type="scientific">Pleuronectes platessa</name>
    <name type="common">European plaice</name>
    <dbReference type="NCBI Taxonomy" id="8262"/>
    <lineage>
        <taxon>Eukaryota</taxon>
        <taxon>Metazoa</taxon>
        <taxon>Chordata</taxon>
        <taxon>Craniata</taxon>
        <taxon>Vertebrata</taxon>
        <taxon>Euteleostomi</taxon>
        <taxon>Actinopterygii</taxon>
        <taxon>Neopterygii</taxon>
        <taxon>Teleostei</taxon>
        <taxon>Neoteleostei</taxon>
        <taxon>Acanthomorphata</taxon>
        <taxon>Carangaria</taxon>
        <taxon>Pleuronectiformes</taxon>
        <taxon>Pleuronectoidei</taxon>
        <taxon>Pleuronectidae</taxon>
        <taxon>Pleuronectes</taxon>
    </lineage>
</organism>
<accession>A0A9N7Z3V3</accession>
<comment type="caution">
    <text evidence="2">The sequence shown here is derived from an EMBL/GenBank/DDBJ whole genome shotgun (WGS) entry which is preliminary data.</text>
</comment>
<proteinExistence type="predicted"/>
<evidence type="ECO:0000256" key="1">
    <source>
        <dbReference type="SAM" id="MobiDB-lite"/>
    </source>
</evidence>
<dbReference type="Proteomes" id="UP001153269">
    <property type="component" value="Unassembled WGS sequence"/>
</dbReference>
<reference evidence="2" key="1">
    <citation type="submission" date="2020-03" db="EMBL/GenBank/DDBJ databases">
        <authorList>
            <person name="Weist P."/>
        </authorList>
    </citation>
    <scope>NUCLEOTIDE SEQUENCE</scope>
</reference>
<keyword evidence="3" id="KW-1185">Reference proteome</keyword>
<dbReference type="AlphaFoldDB" id="A0A9N7Z3V3"/>